<dbReference type="PANTHER" id="PTHR22916">
    <property type="entry name" value="GLYCOSYLTRANSFERASE"/>
    <property type="match status" value="1"/>
</dbReference>
<dbReference type="Gene3D" id="3.90.550.10">
    <property type="entry name" value="Spore Coat Polysaccharide Biosynthesis Protein SpsA, Chain A"/>
    <property type="match status" value="1"/>
</dbReference>
<dbReference type="GO" id="GO:0016758">
    <property type="term" value="F:hexosyltransferase activity"/>
    <property type="evidence" value="ECO:0007669"/>
    <property type="project" value="UniProtKB-ARBA"/>
</dbReference>
<comment type="caution">
    <text evidence="2">The sequence shown here is derived from an EMBL/GenBank/DDBJ whole genome shotgun (WGS) entry which is preliminary data.</text>
</comment>
<dbReference type="InterPro" id="IPR001173">
    <property type="entry name" value="Glyco_trans_2-like"/>
</dbReference>
<evidence type="ECO:0000259" key="1">
    <source>
        <dbReference type="Pfam" id="PF00535"/>
    </source>
</evidence>
<evidence type="ECO:0000313" key="2">
    <source>
        <dbReference type="EMBL" id="MCB4808330.1"/>
    </source>
</evidence>
<dbReference type="SUPFAM" id="SSF53448">
    <property type="entry name" value="Nucleotide-diphospho-sugar transferases"/>
    <property type="match status" value="1"/>
</dbReference>
<dbReference type="CDD" id="cd00761">
    <property type="entry name" value="Glyco_tranf_GTA_type"/>
    <property type="match status" value="1"/>
</dbReference>
<dbReference type="EMBL" id="JAJAPX010000003">
    <property type="protein sequence ID" value="MCB4808330.1"/>
    <property type="molecule type" value="Genomic_DNA"/>
</dbReference>
<protein>
    <submittedName>
        <fullName evidence="2">Glycosyltransferase</fullName>
    </submittedName>
</protein>
<dbReference type="AlphaFoldDB" id="A0A9X1I7J8"/>
<dbReference type="InterPro" id="IPR029044">
    <property type="entry name" value="Nucleotide-diphossugar_trans"/>
</dbReference>
<dbReference type="Proteomes" id="UP001139286">
    <property type="component" value="Unassembled WGS sequence"/>
</dbReference>
<accession>A0A9X1I7J8</accession>
<feature type="domain" description="Glycosyltransferase 2-like" evidence="1">
    <location>
        <begin position="15"/>
        <end position="181"/>
    </location>
</feature>
<dbReference type="PANTHER" id="PTHR22916:SF3">
    <property type="entry name" value="UDP-GLCNAC:BETAGAL BETA-1,3-N-ACETYLGLUCOSAMINYLTRANSFERASE-LIKE PROTEIN 1"/>
    <property type="match status" value="1"/>
</dbReference>
<dbReference type="Pfam" id="PF00535">
    <property type="entry name" value="Glycos_transf_2"/>
    <property type="match status" value="1"/>
</dbReference>
<proteinExistence type="predicted"/>
<keyword evidence="3" id="KW-1185">Reference proteome</keyword>
<dbReference type="RefSeq" id="WP_226695746.1">
    <property type="nucleotide sequence ID" value="NZ_JAJAPX010000003.1"/>
</dbReference>
<gene>
    <name evidence="2" type="ORF">LG651_08705</name>
</gene>
<sequence>MRILYIRQMQKNLVSILTPFKNTEAFIGECIQSIINQNYTNWELLIIDDHSTDNSYDVVNAFAENEPRIKLLKNTGNGIIDALKLAFKTSTGEFITRMDSDDIMTDNKLEALVNQLKTHGKKHVATGLVKYFSDAGISDGYQQYETWINNLTKTGSNYNEIYKECVIASPCWMLHREDLIECGAFNPNVYPEDYDLTFRFYKNKYKCIPSNQLLHYWRDYSYRTSRTHEHYALNHFIDLKLMHFLDIDYNPNKNLVIWGAGHKGKLIAKTLVEKNIPFTWICDNPNKIGKAIYGVTLQPFMNLASVKNSQSIVTVANKIAQKEIHKYMATIKKQPVIDYIFFC</sequence>
<organism evidence="2 3">
    <name type="scientific">Neotamlana sargassicola</name>
    <dbReference type="NCBI Taxonomy" id="2883125"/>
    <lineage>
        <taxon>Bacteria</taxon>
        <taxon>Pseudomonadati</taxon>
        <taxon>Bacteroidota</taxon>
        <taxon>Flavobacteriia</taxon>
        <taxon>Flavobacteriales</taxon>
        <taxon>Flavobacteriaceae</taxon>
        <taxon>Neotamlana</taxon>
    </lineage>
</organism>
<reference evidence="2" key="1">
    <citation type="submission" date="2021-10" db="EMBL/GenBank/DDBJ databases">
        <title>Tamlana sargassums sp. nov., and Tamlana laminarinivorans sp. nov., two new bacteria isolated from the brown alga.</title>
        <authorList>
            <person name="Li J."/>
        </authorList>
    </citation>
    <scope>NUCLEOTIDE SEQUENCE</scope>
    <source>
        <strain evidence="2">62-3</strain>
    </source>
</reference>
<evidence type="ECO:0000313" key="3">
    <source>
        <dbReference type="Proteomes" id="UP001139286"/>
    </source>
</evidence>
<name>A0A9X1I7J8_9FLAO</name>